<proteinExistence type="inferred from homology"/>
<dbReference type="GO" id="GO:0050918">
    <property type="term" value="P:positive chemotaxis"/>
    <property type="evidence" value="ECO:0007669"/>
    <property type="project" value="TreeGrafter"/>
</dbReference>
<evidence type="ECO:0000313" key="3">
    <source>
        <dbReference type="EMBL" id="TBU91578.1"/>
    </source>
</evidence>
<dbReference type="AlphaFoldDB" id="A0A4Q9R125"/>
<dbReference type="InterPro" id="IPR001543">
    <property type="entry name" value="FliN-like_C"/>
</dbReference>
<comment type="similarity">
    <text evidence="1">Belongs to the FliN/MopA/SpaO family.</text>
</comment>
<dbReference type="NCBIfam" id="TIGR02551">
    <property type="entry name" value="SpaO_YscQ"/>
    <property type="match status" value="1"/>
</dbReference>
<dbReference type="PRINTS" id="PR00956">
    <property type="entry name" value="FLGMOTORFLIN"/>
</dbReference>
<dbReference type="GO" id="GO:0003774">
    <property type="term" value="F:cytoskeletal motor activity"/>
    <property type="evidence" value="ECO:0007669"/>
    <property type="project" value="InterPro"/>
</dbReference>
<dbReference type="EMBL" id="QJUL01000018">
    <property type="protein sequence ID" value="TBU91578.1"/>
    <property type="molecule type" value="Genomic_DNA"/>
</dbReference>
<evidence type="ECO:0000313" key="6">
    <source>
        <dbReference type="Proteomes" id="UP000293172"/>
    </source>
</evidence>
<dbReference type="Proteomes" id="UP000293172">
    <property type="component" value="Unassembled WGS sequence"/>
</dbReference>
<evidence type="ECO:0000259" key="2">
    <source>
        <dbReference type="Pfam" id="PF01052"/>
    </source>
</evidence>
<organism evidence="3 6">
    <name type="scientific">Phytopseudomonas dryadis</name>
    <dbReference type="NCBI Taxonomy" id="2487520"/>
    <lineage>
        <taxon>Bacteria</taxon>
        <taxon>Pseudomonadati</taxon>
        <taxon>Pseudomonadota</taxon>
        <taxon>Gammaproteobacteria</taxon>
        <taxon>Pseudomonadales</taxon>
        <taxon>Pseudomonadaceae</taxon>
        <taxon>Phytopseudomonas</taxon>
    </lineage>
</organism>
<dbReference type="GO" id="GO:0030254">
    <property type="term" value="P:protein secretion by the type III secretion system"/>
    <property type="evidence" value="ECO:0007669"/>
    <property type="project" value="InterPro"/>
</dbReference>
<feature type="domain" description="Flagellar motor switch protein FliN-like C-terminal" evidence="2">
    <location>
        <begin position="186"/>
        <end position="226"/>
    </location>
</feature>
<name>A0A4Q9R125_9GAMM</name>
<evidence type="ECO:0000313" key="4">
    <source>
        <dbReference type="EMBL" id="TBV07632.1"/>
    </source>
</evidence>
<dbReference type="GO" id="GO:0071978">
    <property type="term" value="P:bacterial-type flagellum-dependent swarming motility"/>
    <property type="evidence" value="ECO:0007669"/>
    <property type="project" value="TreeGrafter"/>
</dbReference>
<comment type="caution">
    <text evidence="3">The sequence shown here is derived from an EMBL/GenBank/DDBJ whole genome shotgun (WGS) entry which is preliminary data.</text>
</comment>
<dbReference type="SUPFAM" id="SSF101801">
    <property type="entry name" value="Surface presentation of antigens (SPOA)"/>
    <property type="match status" value="2"/>
</dbReference>
<dbReference type="Gene3D" id="2.30.330.10">
    <property type="entry name" value="SpoA-like"/>
    <property type="match status" value="2"/>
</dbReference>
<reference evidence="5 6" key="1">
    <citation type="submission" date="2018-06" db="EMBL/GenBank/DDBJ databases">
        <title>Three novel Pseudomonas species isolated from symptomatic oak.</title>
        <authorList>
            <person name="Bueno-Gonzalez V."/>
            <person name="Brady C."/>
        </authorList>
    </citation>
    <scope>NUCLEOTIDE SEQUENCE [LARGE SCALE GENOMIC DNA]</scope>
    <source>
        <strain evidence="4 5">P26B</strain>
        <strain evidence="3 6">P6B</strain>
    </source>
</reference>
<dbReference type="Pfam" id="PF01052">
    <property type="entry name" value="FliMN_C"/>
    <property type="match status" value="2"/>
</dbReference>
<dbReference type="InterPro" id="IPR036429">
    <property type="entry name" value="SpoA-like_sf"/>
</dbReference>
<dbReference type="GO" id="GO:0009425">
    <property type="term" value="C:bacterial-type flagellum basal body"/>
    <property type="evidence" value="ECO:0007669"/>
    <property type="project" value="InterPro"/>
</dbReference>
<dbReference type="InterPro" id="IPR001172">
    <property type="entry name" value="FliN_T3SS_HrcQb"/>
</dbReference>
<dbReference type="InterPro" id="IPR013385">
    <property type="entry name" value="T3SS_SpaO/YscQ/SpaO"/>
</dbReference>
<dbReference type="PANTHER" id="PTHR30034:SF5">
    <property type="entry name" value="SECRETION SYSTEM APPARATUS PROTEIN SSAQ"/>
    <property type="match status" value="1"/>
</dbReference>
<dbReference type="PANTHER" id="PTHR30034">
    <property type="entry name" value="FLAGELLAR MOTOR SWITCH PROTEIN FLIM"/>
    <property type="match status" value="1"/>
</dbReference>
<feature type="domain" description="Flagellar motor switch protein FliN-like C-terminal" evidence="2">
    <location>
        <begin position="267"/>
        <end position="336"/>
    </location>
</feature>
<dbReference type="Proteomes" id="UP000291334">
    <property type="component" value="Unassembled WGS sequence"/>
</dbReference>
<protein>
    <submittedName>
        <fullName evidence="3">YscQ/HrcQ family type III secretion apparatus protein</fullName>
    </submittedName>
</protein>
<dbReference type="EMBL" id="QJUM01000007">
    <property type="protein sequence ID" value="TBV07632.1"/>
    <property type="molecule type" value="Genomic_DNA"/>
</dbReference>
<evidence type="ECO:0000313" key="5">
    <source>
        <dbReference type="Proteomes" id="UP000291334"/>
    </source>
</evidence>
<dbReference type="OrthoDB" id="182173at2"/>
<gene>
    <name evidence="4" type="ORF">DNK34_07955</name>
    <name evidence="3" type="ORF">DNK44_13980</name>
</gene>
<evidence type="ECO:0000256" key="1">
    <source>
        <dbReference type="ARBA" id="ARBA00009226"/>
    </source>
</evidence>
<sequence>MTCHATLAPAAVPPCTALQLPRVDPEHIDLHNRLLRRRQAWQGRLGEQALRLELVTPAADADGEFELPLLLGEAAASVRLEPALLQRLLAPLALQRPFASLPALLQGVLLEQALLPLLEPLEAELGNQLTLVARGQPCALRIGLRLTLDEQPLGSLTLALSTAAAERVAELLERHLPEAAHGLPALRLPVRLEAGRQHLSLAELRSLNPGDVVMLDTPPAADARLSLAERWQARVRREDDGLRLLDALKPINPTRENAMRPDADEGQLDDVPLQVVCQLGSLELSLAQLRGLGEGSVLPLPEQDGEVVELVVNGRCVGRGELVAIGSGLGVRLTRFASL</sequence>
<keyword evidence="5" id="KW-1185">Reference proteome</keyword>
<dbReference type="RefSeq" id="WP_131173264.1">
    <property type="nucleotide sequence ID" value="NZ_QJUL01000018.1"/>
</dbReference>
<accession>A0A4Q9R125</accession>